<dbReference type="OrthoDB" id="242612at2"/>
<protein>
    <submittedName>
        <fullName evidence="1">Uncharacterized protein</fullName>
    </submittedName>
</protein>
<reference evidence="1 2" key="1">
    <citation type="submission" date="2018-07" db="EMBL/GenBank/DDBJ databases">
        <title>Genomic Encyclopedia of Type Strains, Phase III (KMG-III): the genomes of soil and plant-associated and newly described type strains.</title>
        <authorList>
            <person name="Whitman W."/>
        </authorList>
    </citation>
    <scope>NUCLEOTIDE SEQUENCE [LARGE SCALE GENOMIC DNA]</scope>
    <source>
        <strain evidence="1 2">CECT 7287</strain>
    </source>
</reference>
<organism evidence="1 2">
    <name type="scientific">Cohnella phaseoli</name>
    <dbReference type="NCBI Taxonomy" id="456490"/>
    <lineage>
        <taxon>Bacteria</taxon>
        <taxon>Bacillati</taxon>
        <taxon>Bacillota</taxon>
        <taxon>Bacilli</taxon>
        <taxon>Bacillales</taxon>
        <taxon>Paenibacillaceae</taxon>
        <taxon>Cohnella</taxon>
    </lineage>
</organism>
<dbReference type="AlphaFoldDB" id="A0A3D9JP88"/>
<keyword evidence="2" id="KW-1185">Reference proteome</keyword>
<sequence length="570" mass="65083">MRKWIIVVAAAFLLAGIWAMTADKFRGGGKQAVSGYAFDGRMSQDTLNRYLSRSVQTTYLFWENSDPEKMREWLRFIKNTGAKHIGRAAMIWTEFEYDETMFANAGQMAEAVHAQDPEVILQAGIFETTAKSVNDIPIPAWVFEEFGLPRENRNFKYEAMLYPDGRYLDNWGPGQSVPDITQTETQLFFFYRAKRFIDLGYESIHFGQVRLVGEEDTSYAEWNRLLKRIRAYAEERGRRHNVLLDAHTNEVYDDEDSSSSNASDRKLAFDFVGYPARVKPLLHFPQETKLEIDYMDSIYRNTIGGLHPQGWVASNSPYLIELDNYGGTNGTPGKSEPFWPWGYDEIAWFAHQSDDYRRSWLAYAYDWMETNDPNGHIQMPAYRTLGYAPVGSNKEYNALMSSKSYPSSFGDEETIKAIWEDAPKSGMIVDEHKDLTRTYKLSRRVIYDQRPSSSFGGDEKRLTNESGNNEYVIYKAPFASGKGVLSSFTVEAWLAESDPSADLRFYVSSDDDGYEPYTPGKKTAESAANKTIYTGDHFPKGTKYLKIRFSDNPGAAQIGKVTLNYESIDE</sequence>
<accession>A0A3D9JP88</accession>
<name>A0A3D9JP88_9BACL</name>
<proteinExistence type="predicted"/>
<dbReference type="RefSeq" id="WP_116062101.1">
    <property type="nucleotide sequence ID" value="NZ_QRDZ01000014.1"/>
</dbReference>
<dbReference type="EMBL" id="QRDZ01000014">
    <property type="protein sequence ID" value="RED75790.1"/>
    <property type="molecule type" value="Genomic_DNA"/>
</dbReference>
<evidence type="ECO:0000313" key="1">
    <source>
        <dbReference type="EMBL" id="RED75790.1"/>
    </source>
</evidence>
<evidence type="ECO:0000313" key="2">
    <source>
        <dbReference type="Proteomes" id="UP000256977"/>
    </source>
</evidence>
<dbReference type="Proteomes" id="UP000256977">
    <property type="component" value="Unassembled WGS sequence"/>
</dbReference>
<gene>
    <name evidence="1" type="ORF">DFP98_114151</name>
</gene>
<comment type="caution">
    <text evidence="1">The sequence shown here is derived from an EMBL/GenBank/DDBJ whole genome shotgun (WGS) entry which is preliminary data.</text>
</comment>